<keyword evidence="1" id="KW-0812">Transmembrane</keyword>
<dbReference type="SUPFAM" id="SSF50494">
    <property type="entry name" value="Trypsin-like serine proteases"/>
    <property type="match status" value="1"/>
</dbReference>
<dbReference type="Pfam" id="PF13365">
    <property type="entry name" value="Trypsin_2"/>
    <property type="match status" value="1"/>
</dbReference>
<name>A0ABU2M4C5_9ACTN</name>
<dbReference type="Gene3D" id="3.40.50.300">
    <property type="entry name" value="P-loop containing nucleotide triphosphate hydrolases"/>
    <property type="match status" value="1"/>
</dbReference>
<keyword evidence="4" id="KW-1185">Reference proteome</keyword>
<dbReference type="InterPro" id="IPR049052">
    <property type="entry name" value="nSTAND1"/>
</dbReference>
<accession>A0ABU2M4C5</accession>
<dbReference type="InterPro" id="IPR011044">
    <property type="entry name" value="Quino_amine_DH_bsu"/>
</dbReference>
<feature type="transmembrane region" description="Helical" evidence="1">
    <location>
        <begin position="646"/>
        <end position="668"/>
    </location>
</feature>
<dbReference type="SUPFAM" id="SSF50969">
    <property type="entry name" value="YVTN repeat-like/Quinoprotein amine dehydrogenase"/>
    <property type="match status" value="1"/>
</dbReference>
<evidence type="ECO:0000313" key="4">
    <source>
        <dbReference type="Proteomes" id="UP001183390"/>
    </source>
</evidence>
<evidence type="ECO:0000313" key="3">
    <source>
        <dbReference type="EMBL" id="MDT0327005.1"/>
    </source>
</evidence>
<dbReference type="Gene3D" id="2.120.10.30">
    <property type="entry name" value="TolB, C-terminal domain"/>
    <property type="match status" value="1"/>
</dbReference>
<gene>
    <name evidence="3" type="ORF">RM479_01120</name>
</gene>
<keyword evidence="1" id="KW-1133">Transmembrane helix</keyword>
<dbReference type="Pfam" id="PF20703">
    <property type="entry name" value="nSTAND1"/>
    <property type="match status" value="1"/>
</dbReference>
<dbReference type="SUPFAM" id="SSF69322">
    <property type="entry name" value="Tricorn protease domain 2"/>
    <property type="match status" value="1"/>
</dbReference>
<proteinExistence type="predicted"/>
<dbReference type="InterPro" id="IPR043504">
    <property type="entry name" value="Peptidase_S1_PA_chymotrypsin"/>
</dbReference>
<evidence type="ECO:0000259" key="2">
    <source>
        <dbReference type="Pfam" id="PF20703"/>
    </source>
</evidence>
<dbReference type="EMBL" id="JAVREP010000001">
    <property type="protein sequence ID" value="MDT0327005.1"/>
    <property type="molecule type" value="Genomic_DNA"/>
</dbReference>
<protein>
    <submittedName>
        <fullName evidence="3">Trypsin-like peptidase domain-containing protein</fullName>
    </submittedName>
</protein>
<keyword evidence="1" id="KW-0472">Membrane</keyword>
<dbReference type="InterPro" id="IPR011042">
    <property type="entry name" value="6-blade_b-propeller_TolB-like"/>
</dbReference>
<dbReference type="InterPro" id="IPR009003">
    <property type="entry name" value="Peptidase_S1_PA"/>
</dbReference>
<dbReference type="InterPro" id="IPR027417">
    <property type="entry name" value="P-loop_NTPase"/>
</dbReference>
<dbReference type="Gene3D" id="2.40.10.10">
    <property type="entry name" value="Trypsin-like serine proteases"/>
    <property type="match status" value="2"/>
</dbReference>
<sequence length="1403" mass="152756">MARIRGEDGAVCGAGTLIAPDLVLTCAHVVSDALGRSRQDEVAAGAVVMVDFPLAEPLPDGPGQWVAEVEQWRPIRPNRTGDVALLRLREAVSGARPLPMAEPEDVWEHGARAVGFTSGEPTTLWFRGKFGGATEEGWIQLSRADGQAAYVKKGFSGSPVWDNELGAAVGLVVAAQPEQDAQQVYVLRTRTLLREIPELAALLLPPTPFRGLATLKEDDADVFFGRDADVDEAVVALQGTHPVVTVYGPSGCGKSSLVLAGVVPRMRQEGYEVLVVDAGGIASPKAALATKLFDVARSERYGPARASSLDQIEQWLDDSGLPDAFHHAAGGQAERLLVVLDQAEALLNRSAPEIAQAVALLFPEHQPVGLRVIVTLRADFMDATLSHAQLGPVLKRGVTLPLTPMTRDQLHEVITEPLRRIPAVEYDPGLERRILDDAGDEPGILPLLGFVLKELWERRAVGRLQASVYEDLGGVSGALRGHAEEAWRTCVRPGDEAEARLLLTGLVRVLPGGEAPLRRILTREEAGDKRWRLVQALAERRWRLLVLYGGDGQPESAELSHEALIAAWPALADEVRASAGFLAARAEVQHDLERWRHADSPADLLTGTQLAALEGRLRGREADLTGEQREFLAQARRRRMVLRRRAWTAWTAGVLALVLIAGLLGFYIQESNVSAQRTAEGWSRALAIQSDELMASNPSQAVLVALAAYEIAPTQEARSSLMRRYEEFQDAAWTLSGAEGMILGAAMSADGAVTLVTTEGGRATLFVRTTEGEVRQEQLRLAENVLSPVVSRDGRRIAYTHDADGTVVWHDVMPSGQQMVGPPHRLQGALEERSLGAWVFGDIKILDFSPDARRLVGVSAVDSEQPTRIWDLETGRYQLMPENVTRLSDVWFGPDENTLVAIHSPDSDPLSIEYSIVVVDIDTGMMSELASGIESESTGVSGDGSIVVVCQEVDSNIDFYREAHYQARRVADGKVLSDYIEEGESCENVNVTAAGERFVIRDIEGGWNLVDISTRQGRAMPFFGPTNLSGIAHLPLLGTAREPVLVTRKENGITGWALVEETGGTAYGFPELLGDGGTMVVRVGSDGDKLHVIDTENNWKILAEADISASAPPDTYQSLALNDTETLVADVSDQNRITVRSLPSLRRVTEFAVTEPLAGENELQELLQYRFLNDEQLVTTSGSLIEHWDAHEGRRLSPPIDLNDLRLTTKEQPHYFVGRHPAPGHVGVTVRGEPDVHAVNLSTGEENKELRIQLGPDLNVAVFLEDPRYAAVMTTGGMVELWSVLPGQNPERVVGPLGPLNPDQWTADLTGGTGFFLANNSSVHFLQADDPGHRETYQFAKPQTFIAAASNGQVLLRSSEGRLGLFRLDPDLWKRHLCSVVGRDLTSEERSYFPTNSPIEICT</sequence>
<organism evidence="3 4">
    <name type="scientific">Nocardiopsis lambiniae</name>
    <dbReference type="NCBI Taxonomy" id="3075539"/>
    <lineage>
        <taxon>Bacteria</taxon>
        <taxon>Bacillati</taxon>
        <taxon>Actinomycetota</taxon>
        <taxon>Actinomycetes</taxon>
        <taxon>Streptosporangiales</taxon>
        <taxon>Nocardiopsidaceae</taxon>
        <taxon>Nocardiopsis</taxon>
    </lineage>
</organism>
<comment type="caution">
    <text evidence="3">The sequence shown here is derived from an EMBL/GenBank/DDBJ whole genome shotgun (WGS) entry which is preliminary data.</text>
</comment>
<dbReference type="SUPFAM" id="SSF52540">
    <property type="entry name" value="P-loop containing nucleoside triphosphate hydrolases"/>
    <property type="match status" value="1"/>
</dbReference>
<dbReference type="RefSeq" id="WP_311509795.1">
    <property type="nucleotide sequence ID" value="NZ_JAVREP010000001.1"/>
</dbReference>
<evidence type="ECO:0000256" key="1">
    <source>
        <dbReference type="SAM" id="Phobius"/>
    </source>
</evidence>
<reference evidence="4" key="1">
    <citation type="submission" date="2023-07" db="EMBL/GenBank/DDBJ databases">
        <title>30 novel species of actinomycetes from the DSMZ collection.</title>
        <authorList>
            <person name="Nouioui I."/>
        </authorList>
    </citation>
    <scope>NUCLEOTIDE SEQUENCE [LARGE SCALE GENOMIC DNA]</scope>
    <source>
        <strain evidence="4">DSM 44743</strain>
    </source>
</reference>
<feature type="domain" description="Novel STAND NTPase 1" evidence="2">
    <location>
        <begin position="208"/>
        <end position="600"/>
    </location>
</feature>
<dbReference type="Proteomes" id="UP001183390">
    <property type="component" value="Unassembled WGS sequence"/>
</dbReference>